<protein>
    <recommendedName>
        <fullName evidence="1">RXYLT1 C-terminal domain-containing protein</fullName>
    </recommendedName>
</protein>
<dbReference type="OrthoDB" id="203050at2759"/>
<dbReference type="InterPro" id="IPR055286">
    <property type="entry name" value="RXYLT1-like"/>
</dbReference>
<dbReference type="Proteomes" id="UP000002729">
    <property type="component" value="Unassembled WGS sequence"/>
</dbReference>
<dbReference type="PANTHER" id="PTHR15576:SF1">
    <property type="entry name" value="RIBITOL-5-PHOSPHATE XYLOSYLTRANSFERASE 1"/>
    <property type="match status" value="1"/>
</dbReference>
<name>F0Y622_AURAN</name>
<dbReference type="GO" id="GO:0035269">
    <property type="term" value="P:protein O-linked glycosylation via mannose"/>
    <property type="evidence" value="ECO:0007669"/>
    <property type="project" value="InterPro"/>
</dbReference>
<evidence type="ECO:0000313" key="3">
    <source>
        <dbReference type="Proteomes" id="UP000002729"/>
    </source>
</evidence>
<dbReference type="InterPro" id="IPR057538">
    <property type="entry name" value="RXYLT1_C"/>
</dbReference>
<dbReference type="InParanoid" id="F0Y622"/>
<dbReference type="AlphaFoldDB" id="F0Y622"/>
<reference evidence="2 3" key="1">
    <citation type="journal article" date="2011" name="Proc. Natl. Acad. Sci. U.S.A.">
        <title>Niche of harmful alga Aureococcus anophagefferens revealed through ecogenomics.</title>
        <authorList>
            <person name="Gobler C.J."/>
            <person name="Berry D.L."/>
            <person name="Dyhrman S.T."/>
            <person name="Wilhelm S.W."/>
            <person name="Salamov A."/>
            <person name="Lobanov A.V."/>
            <person name="Zhang Y."/>
            <person name="Collier J.L."/>
            <person name="Wurch L.L."/>
            <person name="Kustka A.B."/>
            <person name="Dill B.D."/>
            <person name="Shah M."/>
            <person name="VerBerkmoes N.C."/>
            <person name="Kuo A."/>
            <person name="Terry A."/>
            <person name="Pangilinan J."/>
            <person name="Lindquist E.A."/>
            <person name="Lucas S."/>
            <person name="Paulsen I.T."/>
            <person name="Hattenrath-Lehmann T.K."/>
            <person name="Talmage S.C."/>
            <person name="Walker E.A."/>
            <person name="Koch F."/>
            <person name="Burson A.M."/>
            <person name="Marcoval M.A."/>
            <person name="Tang Y.Z."/>
            <person name="Lecleir G.R."/>
            <person name="Coyne K.J."/>
            <person name="Berg G.M."/>
            <person name="Bertrand E.M."/>
            <person name="Saito M.A."/>
            <person name="Gladyshev V.N."/>
            <person name="Grigoriev I.V."/>
        </authorList>
    </citation>
    <scope>NUCLEOTIDE SEQUENCE [LARGE SCALE GENOMIC DNA]</scope>
    <source>
        <strain evidence="3">CCMP 1984</strain>
    </source>
</reference>
<dbReference type="RefSeq" id="XP_009035737.1">
    <property type="nucleotide sequence ID" value="XM_009037489.1"/>
</dbReference>
<feature type="domain" description="RXYLT1 C-terminal" evidence="1">
    <location>
        <begin position="577"/>
        <end position="716"/>
    </location>
</feature>
<keyword evidence="3" id="KW-1185">Reference proteome</keyword>
<dbReference type="PANTHER" id="PTHR15576">
    <property type="entry name" value="RIBITOL-5-PHOSPHATE XYLOSYLTRANSFERASE 1"/>
    <property type="match status" value="1"/>
</dbReference>
<dbReference type="Pfam" id="PF24785">
    <property type="entry name" value="RXYLT1_C"/>
    <property type="match status" value="1"/>
</dbReference>
<accession>F0Y622</accession>
<dbReference type="GO" id="GO:0120053">
    <property type="term" value="F:ribitol beta-1,4-xylosyltransferase activity"/>
    <property type="evidence" value="ECO:0007669"/>
    <property type="project" value="InterPro"/>
</dbReference>
<evidence type="ECO:0000259" key="1">
    <source>
        <dbReference type="Pfam" id="PF24785"/>
    </source>
</evidence>
<dbReference type="EMBL" id="GL833125">
    <property type="protein sequence ID" value="EGB09693.1"/>
    <property type="molecule type" value="Genomic_DNA"/>
</dbReference>
<proteinExistence type="predicted"/>
<evidence type="ECO:0000313" key="2">
    <source>
        <dbReference type="EMBL" id="EGB09693.1"/>
    </source>
</evidence>
<dbReference type="KEGG" id="aaf:AURANDRAFT_63271"/>
<sequence length="722" mass="77599">MAPCVDSATYADPVYGDGCAAWAGADCSGRAFSAELVANCTAACGGCAPSAAPTAPRGDDGDDGDDDLNSENAVMVGGGVLVVVLCVFCCFKLLPHFEYERAKHNNKLYPGTVMVVKPASPGRVAPLMFGPESYDIPTPNQQRKASERATKHLSVEHKNRVTAMIEHDRKRAEEQAKEDLELLDVVPSPKAPGERRSVARLVLVAAVVASWPCDDASTAACLEGGDACGATCATPPSFTRRCLDSFVPFRTPYSRVACCLRPCFAHHVQAYGLDANWRRFRATEGAAPGGMLDLLVAHDGESTLPFAPRRLSKVRNAWLNDRDPKLRQAQSSLGPELRLDCRGDGCRAADRRDTEQRLWSVDRTGTPATKTGAPVLAAGDVGDLGGWVEAHFPDGCGSHSRSQPFAAYREITLASLFHAAAGDAELTLVTSTDCDLPHAPPKPLARDGFKGERSLLETAALRAWLCAWYTTNPSDHGGAAHAKLRAVPIGVANRAALLGSLDGREGLDRRARVLACCASPPRCMSSHPTPARRFEAGAPPAHASFDNLGPELRARYDNVTALVSPGSLAYKYAHSGWSGEVYSRVRRYAILETLKASGFANCSHGVPRGASKTKLAAYADQLLASDFVVSPQGKGRACHRDWEALAAGAVPLLDWDASPAMADLYAELPVVRVRDWRGVTPSFLADALADVKRRAARREIDMRRLYLPYWVARFTELMAAVK</sequence>
<dbReference type="GO" id="GO:0005794">
    <property type="term" value="C:Golgi apparatus"/>
    <property type="evidence" value="ECO:0007669"/>
    <property type="project" value="TreeGrafter"/>
</dbReference>
<gene>
    <name evidence="2" type="ORF">AURANDRAFT_63271</name>
</gene>
<organism evidence="3">
    <name type="scientific">Aureococcus anophagefferens</name>
    <name type="common">Harmful bloom alga</name>
    <dbReference type="NCBI Taxonomy" id="44056"/>
    <lineage>
        <taxon>Eukaryota</taxon>
        <taxon>Sar</taxon>
        <taxon>Stramenopiles</taxon>
        <taxon>Ochrophyta</taxon>
        <taxon>Pelagophyceae</taxon>
        <taxon>Pelagomonadales</taxon>
        <taxon>Pelagomonadaceae</taxon>
        <taxon>Aureococcus</taxon>
    </lineage>
</organism>
<dbReference type="GeneID" id="20224262"/>
<dbReference type="eggNOG" id="ENOG502SFRJ">
    <property type="taxonomic scope" value="Eukaryota"/>
</dbReference>